<organism evidence="2 3">
    <name type="scientific">Acidobacterium capsulatum (strain ATCC 51196 / DSM 11244 / BCRC 80197 / JCM 7670 / NBRC 15755 / NCIMB 13165 / 161)</name>
    <dbReference type="NCBI Taxonomy" id="240015"/>
    <lineage>
        <taxon>Bacteria</taxon>
        <taxon>Pseudomonadati</taxon>
        <taxon>Acidobacteriota</taxon>
        <taxon>Terriglobia</taxon>
        <taxon>Terriglobales</taxon>
        <taxon>Acidobacteriaceae</taxon>
        <taxon>Acidobacterium</taxon>
    </lineage>
</organism>
<evidence type="ECO:0000313" key="2">
    <source>
        <dbReference type="EMBL" id="ACO33474.1"/>
    </source>
</evidence>
<name>C1F780_ACIC5</name>
<dbReference type="KEGG" id="aca:ACP_1636"/>
<dbReference type="AlphaFoldDB" id="C1F780"/>
<dbReference type="HOGENOM" id="CLU_2285258_0_0_0"/>
<protein>
    <submittedName>
        <fullName evidence="2">Uncharacterized protein</fullName>
    </submittedName>
</protein>
<evidence type="ECO:0000313" key="3">
    <source>
        <dbReference type="Proteomes" id="UP000002207"/>
    </source>
</evidence>
<sequence>MKNIQGMRGRMGMQAGSLRKCGRKEDCGMGRATCMGGPERLPWKRRMGAMRDPELARALLQGVRIEAAGPESDADRKQQPAEHPLTELLGVPGVILFEIKR</sequence>
<reference evidence="2 3" key="1">
    <citation type="journal article" date="2009" name="Appl. Environ. Microbiol.">
        <title>Three genomes from the phylum Acidobacteria provide insight into the lifestyles of these microorganisms in soils.</title>
        <authorList>
            <person name="Ward N.L."/>
            <person name="Challacombe J.F."/>
            <person name="Janssen P.H."/>
            <person name="Henrissat B."/>
            <person name="Coutinho P.M."/>
            <person name="Wu M."/>
            <person name="Xie G."/>
            <person name="Haft D.H."/>
            <person name="Sait M."/>
            <person name="Badger J."/>
            <person name="Barabote R.D."/>
            <person name="Bradley B."/>
            <person name="Brettin T.S."/>
            <person name="Brinkac L.M."/>
            <person name="Bruce D."/>
            <person name="Creasy T."/>
            <person name="Daugherty S.C."/>
            <person name="Davidsen T.M."/>
            <person name="DeBoy R.T."/>
            <person name="Detter J.C."/>
            <person name="Dodson R.J."/>
            <person name="Durkin A.S."/>
            <person name="Ganapathy A."/>
            <person name="Gwinn-Giglio M."/>
            <person name="Han C.S."/>
            <person name="Khouri H."/>
            <person name="Kiss H."/>
            <person name="Kothari S.P."/>
            <person name="Madupu R."/>
            <person name="Nelson K.E."/>
            <person name="Nelson W.C."/>
            <person name="Paulsen I."/>
            <person name="Penn K."/>
            <person name="Ren Q."/>
            <person name="Rosovitz M.J."/>
            <person name="Selengut J.D."/>
            <person name="Shrivastava S."/>
            <person name="Sullivan S.A."/>
            <person name="Tapia R."/>
            <person name="Thompson L.S."/>
            <person name="Watkins K.L."/>
            <person name="Yang Q."/>
            <person name="Yu C."/>
            <person name="Zafar N."/>
            <person name="Zhou L."/>
            <person name="Kuske C.R."/>
        </authorList>
    </citation>
    <scope>NUCLEOTIDE SEQUENCE [LARGE SCALE GENOMIC DNA]</scope>
    <source>
        <strain evidence="3">ATCC 51196 / DSM 11244 / BCRC 80197 / JCM 7670 / NBRC 15755 / NCIMB 13165 / 161</strain>
    </source>
</reference>
<feature type="region of interest" description="Disordered" evidence="1">
    <location>
        <begin position="1"/>
        <end position="22"/>
    </location>
</feature>
<proteinExistence type="predicted"/>
<dbReference type="InParanoid" id="C1F780"/>
<evidence type="ECO:0000256" key="1">
    <source>
        <dbReference type="SAM" id="MobiDB-lite"/>
    </source>
</evidence>
<gene>
    <name evidence="2" type="ordered locus">ACP_1636</name>
</gene>
<dbReference type="Proteomes" id="UP000002207">
    <property type="component" value="Chromosome"/>
</dbReference>
<feature type="compositionally biased region" description="Low complexity" evidence="1">
    <location>
        <begin position="1"/>
        <end position="14"/>
    </location>
</feature>
<accession>C1F780</accession>
<dbReference type="EMBL" id="CP001472">
    <property type="protein sequence ID" value="ACO33474.1"/>
    <property type="molecule type" value="Genomic_DNA"/>
</dbReference>
<keyword evidence="3" id="KW-1185">Reference proteome</keyword>